<keyword evidence="1" id="KW-0472">Membrane</keyword>
<evidence type="ECO:0000313" key="2">
    <source>
        <dbReference type="EMBL" id="MUN29983.1"/>
    </source>
</evidence>
<evidence type="ECO:0008006" key="4">
    <source>
        <dbReference type="Google" id="ProtNLM"/>
    </source>
</evidence>
<name>A0A6A9QWA6_SULME</name>
<keyword evidence="3" id="KW-1185">Reference proteome</keyword>
<proteinExistence type="predicted"/>
<sequence length="813" mass="87218">MKRTIFFSLFLLVFILVGVMGITNATASTVPIKTPGPAGGGNPGYFKYTEQISLTQTTTETVPTSYPGEDLDSLSWLCPGYLSVTGTELQILSATEFTQNNASFSISSSATSINVTFTNGGNGGADSKYGGIGIGYGGYIPANPIGAWGPSVPDQYGIVVYLEQGGMTSYHLFVYFDGSLCLNATVGSLPSNVGLGFYYVYPTLFVYYYNGTWHRYSITPVEIVGTSVKDKPLDTLNSNYFIDAQDAGPGYGYAQWIIASYSYYTTQTIPGVTADISWMALSLSNGVKALVSFTGAGNPVNVSTSATWTIQGLTVKNYSVTGNLYPTSGSFSYVGRGNSGIFVYANAMPSQNLDSWYVNVTFTFQFVTSTQTVEKNITIPVFVDTYAEQVCFLPPNSQYLSGQTISVTNSTLINYPSGWGYVVLSPARIDIEVQGLTSGYVPLPYSISQEVQQPTTYPYTIIVTEDGFVISSFTSQFTVYPVTQQPVMFVEGIPGSGVVGQTLHIQFQFTDAAPIANLTKLPQSTGDLQFSFWKIEGNKVLLEFSVSNAAPNGGLAFIQKEGPNILIPFNGSAGILLNESGVNEVQFSVLSSGLAALTEGQVTIYLGNSSPVIGVGLYLPSGTMSWFFVDGAILQNAMGNQAFVVLTGVNPTTLTQVESGYTNASGWGSATVSLTDVPYQLIDVDWYGVTYSIFNITVNNVSTPITTTTVSTTNTSYNYSQPFHNTISPNSSLYNFSAYQPWATLIGIAIVVLISLLSWKFAGYAGASAGAVMGLIAASYLGLFPWYVFYVFIFGIAMLIAKTIVDKFMGGDE</sequence>
<evidence type="ECO:0000256" key="1">
    <source>
        <dbReference type="SAM" id="Phobius"/>
    </source>
</evidence>
<comment type="caution">
    <text evidence="2">The sequence shown here is derived from an EMBL/GenBank/DDBJ whole genome shotgun (WGS) entry which is preliminary data.</text>
</comment>
<gene>
    <name evidence="2" type="ORF">GC250_11190</name>
</gene>
<organism evidence="2 3">
    <name type="scientific">Sulfuracidifex metallicus DSM 6482 = JCM 9184</name>
    <dbReference type="NCBI Taxonomy" id="523847"/>
    <lineage>
        <taxon>Archaea</taxon>
        <taxon>Thermoproteota</taxon>
        <taxon>Thermoprotei</taxon>
        <taxon>Sulfolobales</taxon>
        <taxon>Sulfolobaceae</taxon>
        <taxon>Sulfuracidifex</taxon>
    </lineage>
</organism>
<dbReference type="AlphaFoldDB" id="A0A6A9QWA6"/>
<evidence type="ECO:0000313" key="3">
    <source>
        <dbReference type="Proteomes" id="UP000470772"/>
    </source>
</evidence>
<dbReference type="Proteomes" id="UP000470772">
    <property type="component" value="Unassembled WGS sequence"/>
</dbReference>
<feature type="transmembrane region" description="Helical" evidence="1">
    <location>
        <begin position="739"/>
        <end position="757"/>
    </location>
</feature>
<keyword evidence="1" id="KW-1133">Transmembrane helix</keyword>
<reference evidence="2 3" key="1">
    <citation type="submission" date="2019-10" db="EMBL/GenBank/DDBJ databases">
        <title>Sequencing and Assembly of Multiple Reported Metal-Biooxidizing Members of the Extremely Thermoacidophilic Archaeal Family Sulfolobaceae.</title>
        <authorList>
            <person name="Counts J.A."/>
            <person name="Kelly R.M."/>
        </authorList>
    </citation>
    <scope>NUCLEOTIDE SEQUENCE [LARGE SCALE GENOMIC DNA]</scope>
    <source>
        <strain evidence="2 3">DSM 6482</strain>
    </source>
</reference>
<protein>
    <recommendedName>
        <fullName evidence="4">Thermopsin</fullName>
    </recommendedName>
</protein>
<accession>A0A6A9QWA6</accession>
<keyword evidence="1" id="KW-0812">Transmembrane</keyword>
<dbReference type="EMBL" id="WGGD01000005">
    <property type="protein sequence ID" value="MUN29983.1"/>
    <property type="molecule type" value="Genomic_DNA"/>
</dbReference>
<dbReference type="RefSeq" id="WP_156017718.1">
    <property type="nucleotide sequence ID" value="NZ_WGGD01000005.1"/>
</dbReference>
<feature type="transmembrane region" description="Helical" evidence="1">
    <location>
        <begin position="787"/>
        <end position="805"/>
    </location>
</feature>